<organism evidence="1 2">
    <name type="scientific">Leuconostoc citreum</name>
    <dbReference type="NCBI Taxonomy" id="33964"/>
    <lineage>
        <taxon>Bacteria</taxon>
        <taxon>Bacillati</taxon>
        <taxon>Bacillota</taxon>
        <taxon>Bacilli</taxon>
        <taxon>Lactobacillales</taxon>
        <taxon>Lactobacillaceae</taxon>
        <taxon>Leuconostoc</taxon>
    </lineage>
</organism>
<dbReference type="RefSeq" id="WP_048801736.1">
    <property type="nucleotide sequence ID" value="NZ_BJJW01000006.1"/>
</dbReference>
<evidence type="ECO:0000313" key="2">
    <source>
        <dbReference type="Proteomes" id="UP000323274"/>
    </source>
</evidence>
<evidence type="ECO:0000313" key="1">
    <source>
        <dbReference type="EMBL" id="GDZ83635.1"/>
    </source>
</evidence>
<protein>
    <submittedName>
        <fullName evidence="1">Uncharacterized protein</fullName>
    </submittedName>
</protein>
<name>A0A5A5U144_LEUCI</name>
<reference evidence="1 2" key="1">
    <citation type="submission" date="2019-04" db="EMBL/GenBank/DDBJ databases">
        <title>A pseudo-fructophilic Leuconostoc citreum strain F192-5 isolated from peel of satsuma mandarin: the first report for isolation and characterization of strain-dependent fructophilic-like characteristics.</title>
        <authorList>
            <person name="Maeno S."/>
            <person name="Tanizawa Y."/>
            <person name="Kajikawa A."/>
            <person name="Kanesaki Y."/>
            <person name="Kubota E."/>
            <person name="Arita M."/>
            <person name="Leon D."/>
            <person name="Endo A."/>
        </authorList>
    </citation>
    <scope>NUCLEOTIDE SEQUENCE [LARGE SCALE GENOMIC DNA]</scope>
    <source>
        <strain evidence="1 2">F192-5</strain>
    </source>
</reference>
<dbReference type="AlphaFoldDB" id="A0A5A5U144"/>
<proteinExistence type="predicted"/>
<dbReference type="Proteomes" id="UP000323274">
    <property type="component" value="Unassembled WGS sequence"/>
</dbReference>
<gene>
    <name evidence="1" type="ORF">LCIT_08770</name>
</gene>
<accession>A0A5A5U144</accession>
<comment type="caution">
    <text evidence="1">The sequence shown here is derived from an EMBL/GenBank/DDBJ whole genome shotgun (WGS) entry which is preliminary data.</text>
</comment>
<dbReference type="EMBL" id="BJJW01000006">
    <property type="protein sequence ID" value="GDZ83635.1"/>
    <property type="molecule type" value="Genomic_DNA"/>
</dbReference>
<sequence length="290" mass="33276">MANYKITFRVDGQVVTEEDIRAVELQRYHHVFKIFDAKAIPITLDNQILDLESLLQLPLENAKVALAETREKIGKQKMLTLFQSEIEESNDMWREIALASPDPQKYQAGIVEVETENISLVQFMMFNQLLAKKNNLYLPSTIHPEHYYFDANSKGEQTIIETFGMYKEPSYLDLRPDSDIKYPIAPDHNVSLVMAGKTYLKSLNIDTKLIGMHQLTQTTTGMKVKLGVFLPTAAPKEIVDGHKWHLMVEFNNGLHIAAEQQPNAVQKFMLEMAIKHMEKKQHVAKQVKHE</sequence>